<evidence type="ECO:0000313" key="5">
    <source>
        <dbReference type="EMBL" id="MPM48527.1"/>
    </source>
</evidence>
<name>A0A645A621_9ZZZZ</name>
<dbReference type="CDD" id="cd01167">
    <property type="entry name" value="bac_FRK"/>
    <property type="match status" value="1"/>
</dbReference>
<dbReference type="PANTHER" id="PTHR43085:SF57">
    <property type="entry name" value="CARBOHYDRATE KINASE PFKB DOMAIN-CONTAINING PROTEIN"/>
    <property type="match status" value="1"/>
</dbReference>
<reference evidence="5" key="1">
    <citation type="submission" date="2019-08" db="EMBL/GenBank/DDBJ databases">
        <authorList>
            <person name="Kucharzyk K."/>
            <person name="Murdoch R.W."/>
            <person name="Higgins S."/>
            <person name="Loffler F."/>
        </authorList>
    </citation>
    <scope>NUCLEOTIDE SEQUENCE</scope>
</reference>
<evidence type="ECO:0000256" key="2">
    <source>
        <dbReference type="ARBA" id="ARBA00022679"/>
    </source>
</evidence>
<gene>
    <name evidence="5" type="primary">pfkB_7</name>
    <name evidence="5" type="ORF">SDC9_95252</name>
</gene>
<dbReference type="SUPFAM" id="SSF53613">
    <property type="entry name" value="Ribokinase-like"/>
    <property type="match status" value="1"/>
</dbReference>
<dbReference type="InterPro" id="IPR002173">
    <property type="entry name" value="Carboh/pur_kinase_PfkB_CS"/>
</dbReference>
<proteinExistence type="inferred from homology"/>
<sequence>MNNKPTIIGIGELLWDMLPMGKKVGGAPVNFAYHASLLGAASYAISAVGYDSLGDEIIQAIDKVKVNRIIERVNYPTGTVLVELKDGIPNYTIIEGVAWDYIPITEAMIQLVKRADAVCFGTLAQRSEVSRETILTLLSYVPEDSYRILDVNIRQHYYTKEIIVTSLRSSNVFKINDDELILLKELFEKQSFTDEDICRWFLKEFNLKFLILTAGAYYSTIYTPEDISYIKTPVVKVVDTVGAGDSFTGAFISSVLNGKSLAEAHQSAVDRAAFVCSQAGAWV</sequence>
<comment type="caution">
    <text evidence="5">The sequence shown here is derived from an EMBL/GenBank/DDBJ whole genome shotgun (WGS) entry which is preliminary data.</text>
</comment>
<dbReference type="AlphaFoldDB" id="A0A645A621"/>
<comment type="similarity">
    <text evidence="1">Belongs to the carbohydrate kinase PfkB family.</text>
</comment>
<evidence type="ECO:0000256" key="1">
    <source>
        <dbReference type="ARBA" id="ARBA00010688"/>
    </source>
</evidence>
<dbReference type="EC" id="2.7.1.11" evidence="5"/>
<dbReference type="PANTHER" id="PTHR43085">
    <property type="entry name" value="HEXOKINASE FAMILY MEMBER"/>
    <property type="match status" value="1"/>
</dbReference>
<evidence type="ECO:0000256" key="3">
    <source>
        <dbReference type="ARBA" id="ARBA00022777"/>
    </source>
</evidence>
<dbReference type="Gene3D" id="3.40.1190.20">
    <property type="match status" value="1"/>
</dbReference>
<feature type="domain" description="Carbohydrate kinase PfkB" evidence="4">
    <location>
        <begin position="21"/>
        <end position="281"/>
    </location>
</feature>
<accession>A0A645A621</accession>
<dbReference type="InterPro" id="IPR029056">
    <property type="entry name" value="Ribokinase-like"/>
</dbReference>
<organism evidence="5">
    <name type="scientific">bioreactor metagenome</name>
    <dbReference type="NCBI Taxonomy" id="1076179"/>
    <lineage>
        <taxon>unclassified sequences</taxon>
        <taxon>metagenomes</taxon>
        <taxon>ecological metagenomes</taxon>
    </lineage>
</organism>
<protein>
    <submittedName>
        <fullName evidence="5">ATP-dependent 6-phosphofructokinase</fullName>
        <ecNumber evidence="5">2.7.1.11</ecNumber>
    </submittedName>
</protein>
<evidence type="ECO:0000259" key="4">
    <source>
        <dbReference type="Pfam" id="PF00294"/>
    </source>
</evidence>
<dbReference type="EMBL" id="VSSQ01012138">
    <property type="protein sequence ID" value="MPM48527.1"/>
    <property type="molecule type" value="Genomic_DNA"/>
</dbReference>
<keyword evidence="2 5" id="KW-0808">Transferase</keyword>
<dbReference type="Pfam" id="PF00294">
    <property type="entry name" value="PfkB"/>
    <property type="match status" value="1"/>
</dbReference>
<dbReference type="InterPro" id="IPR050306">
    <property type="entry name" value="PfkB_Carbo_kinase"/>
</dbReference>
<dbReference type="GO" id="GO:0003872">
    <property type="term" value="F:6-phosphofructokinase activity"/>
    <property type="evidence" value="ECO:0007669"/>
    <property type="project" value="UniProtKB-EC"/>
</dbReference>
<dbReference type="PROSITE" id="PS00584">
    <property type="entry name" value="PFKB_KINASES_2"/>
    <property type="match status" value="1"/>
</dbReference>
<keyword evidence="3 5" id="KW-0418">Kinase</keyword>
<dbReference type="InterPro" id="IPR011611">
    <property type="entry name" value="PfkB_dom"/>
</dbReference>